<evidence type="ECO:0000256" key="1">
    <source>
        <dbReference type="ARBA" id="ARBA00004275"/>
    </source>
</evidence>
<dbReference type="Proteomes" id="UP000288859">
    <property type="component" value="Unassembled WGS sequence"/>
</dbReference>
<dbReference type="Pfam" id="PF22622">
    <property type="entry name" value="MFE-2_hydrat-2_N"/>
    <property type="match status" value="1"/>
</dbReference>
<dbReference type="AlphaFoldDB" id="A0A438NGE3"/>
<comment type="pathway">
    <text evidence="2">Lipid metabolism; fatty acid beta-oxidation.</text>
</comment>
<dbReference type="GO" id="GO:0006635">
    <property type="term" value="P:fatty acid beta-oxidation"/>
    <property type="evidence" value="ECO:0007669"/>
    <property type="project" value="UniProtKB-UniPathway"/>
</dbReference>
<dbReference type="VEuPathDB" id="FungiDB:PV10_07077"/>
<feature type="domain" description="Ketoreductase" evidence="10">
    <location>
        <begin position="301"/>
        <end position="478"/>
    </location>
</feature>
<dbReference type="OrthoDB" id="3592703at2759"/>
<dbReference type="InterPro" id="IPR036291">
    <property type="entry name" value="NAD(P)-bd_dom_sf"/>
</dbReference>
<dbReference type="FunFam" id="3.40.50.720:FF:000084">
    <property type="entry name" value="Short-chain dehydrogenase reductase"/>
    <property type="match status" value="1"/>
</dbReference>
<accession>A0A438NGE3</accession>
<name>A0A438NGE3_EXOME</name>
<dbReference type="SUPFAM" id="SSF51735">
    <property type="entry name" value="NAD(P)-binding Rossmann-fold domains"/>
    <property type="match status" value="2"/>
</dbReference>
<keyword evidence="5" id="KW-0521">NADP</keyword>
<keyword evidence="6" id="KW-0560">Oxidoreductase</keyword>
<dbReference type="Gene3D" id="3.40.50.720">
    <property type="entry name" value="NAD(P)-binding Rossmann-like Domain"/>
    <property type="match status" value="2"/>
</dbReference>
<reference evidence="11 12" key="1">
    <citation type="submission" date="2017-03" db="EMBL/GenBank/DDBJ databases">
        <title>Genomes of endolithic fungi from Antarctica.</title>
        <authorList>
            <person name="Coleine C."/>
            <person name="Masonjones S."/>
            <person name="Stajich J.E."/>
        </authorList>
    </citation>
    <scope>NUCLEOTIDE SEQUENCE [LARGE SCALE GENOMIC DNA]</scope>
    <source>
        <strain evidence="11 12">CCFEE 6314</strain>
    </source>
</reference>
<dbReference type="EMBL" id="NAJM01000003">
    <property type="protein sequence ID" value="RVX74799.1"/>
    <property type="molecule type" value="Genomic_DNA"/>
</dbReference>
<evidence type="ECO:0000256" key="3">
    <source>
        <dbReference type="ARBA" id="ARBA00006484"/>
    </source>
</evidence>
<dbReference type="PRINTS" id="PR00081">
    <property type="entry name" value="GDHRDH"/>
</dbReference>
<dbReference type="InterPro" id="IPR051687">
    <property type="entry name" value="Peroxisomal_Beta-Oxidation"/>
</dbReference>
<dbReference type="InterPro" id="IPR057326">
    <property type="entry name" value="KR_dom"/>
</dbReference>
<evidence type="ECO:0000313" key="11">
    <source>
        <dbReference type="EMBL" id="RVX74799.1"/>
    </source>
</evidence>
<keyword evidence="7" id="KW-0443">Lipid metabolism</keyword>
<dbReference type="SMART" id="SM00822">
    <property type="entry name" value="PKS_KR"/>
    <property type="match status" value="1"/>
</dbReference>
<dbReference type="InterPro" id="IPR029069">
    <property type="entry name" value="HotDog_dom_sf"/>
</dbReference>
<dbReference type="GO" id="GO:0016491">
    <property type="term" value="F:oxidoreductase activity"/>
    <property type="evidence" value="ECO:0007669"/>
    <property type="project" value="UniProtKB-KW"/>
</dbReference>
<sequence>MSLRFDNQTIVVTGVSHGLGRLYATSFASRGASIVVHDHSNKPLVDQIVNEISKSGGKAVADYSSPQNGGNIIQNAVKTFGTIHVIINNAAVPQNRTWNDTRQGDWESLLESDFKLSYKVRPPSQTKNYKQGQTDSDVYTSSVLDSSGSADSPLLAAARLGQLGFIQTLAKEGAKNNIIAATLSGSVTGNDNERDSSNNKQQSSLQALAALIHGNNQTESGHLYHVQGTRCRKLRWQRSFGAWQNPDVGLTTGSILNNWTAVNDYSNPTYPNSAADFTAILAQTSKLGHNAPGRNIRFDGKVVLVTGAGSGLGRQYALHFGRLGATVIVNDLKDPSSVAEEIRTEGGKAHTVVYSVSEGEKIVAETIRLCGRIDVVVNNAGFVRDKSIAKMTDDLWNSIMEVHLNGLYKVTKAAWPHFVRQSYGRVVNISSTSGIYGNFGQSNYSLAKCAIVGFSQALARDGARDNILVNAVAPVASTPALAVAVEGSNPAILAEYSAPFVVLLCSDVVPYPATGGVFEIGAGWHARTRLEANEGTECQSLDSASQDLGVLGEFQKSALSYPGEDDGSLRALTTQARQHGALTRIENAKQARTEGSIFEYTQRDVILYNLSLGAKWTEIPLIYERVKNLQVIPTFGAIPWFDAALPFSYDEVVPGWHPEKFLHGEIYLEIRKYPIPTSTKLVTHPRLLEVLDKKKAAVITTAYTTQDARSGKDIFYNESSIYVRDAGGFGGPTEATEGVLAKPVGKPPSRTPDFQRVEKTSDEQAAIYRLNGDTNDLHIDPDVAHRVGFERPILHGLAFFGFSGKHLYQQYGPYRSIRVRFAGTVYPGQTLRTEAWKSDSDNVVLFQTRVLETGKLCISGGRAELIQLPEQSKL</sequence>
<dbReference type="CDD" id="cd03448">
    <property type="entry name" value="HDE_HSD"/>
    <property type="match status" value="1"/>
</dbReference>
<evidence type="ECO:0000256" key="8">
    <source>
        <dbReference type="ARBA" id="ARBA00023140"/>
    </source>
</evidence>
<evidence type="ECO:0000256" key="4">
    <source>
        <dbReference type="ARBA" id="ARBA00022832"/>
    </source>
</evidence>
<keyword evidence="8" id="KW-0576">Peroxisome</keyword>
<dbReference type="InterPro" id="IPR054357">
    <property type="entry name" value="MFE-2_N"/>
</dbReference>
<dbReference type="PANTHER" id="PTHR45024">
    <property type="entry name" value="DEHYDROGENASES, SHORT CHAIN"/>
    <property type="match status" value="1"/>
</dbReference>
<comment type="similarity">
    <text evidence="3">Belongs to the short-chain dehydrogenases/reductases (SDR) family.</text>
</comment>
<dbReference type="PRINTS" id="PR00080">
    <property type="entry name" value="SDRFAMILY"/>
</dbReference>
<evidence type="ECO:0000256" key="6">
    <source>
        <dbReference type="ARBA" id="ARBA00023002"/>
    </source>
</evidence>
<keyword evidence="9" id="KW-0456">Lyase</keyword>
<proteinExistence type="inferred from homology"/>
<dbReference type="SUPFAM" id="SSF54637">
    <property type="entry name" value="Thioesterase/thiol ester dehydrase-isomerase"/>
    <property type="match status" value="2"/>
</dbReference>
<evidence type="ECO:0000256" key="7">
    <source>
        <dbReference type="ARBA" id="ARBA00023098"/>
    </source>
</evidence>
<organism evidence="11 12">
    <name type="scientific">Exophiala mesophila</name>
    <name type="common">Black yeast-like fungus</name>
    <dbReference type="NCBI Taxonomy" id="212818"/>
    <lineage>
        <taxon>Eukaryota</taxon>
        <taxon>Fungi</taxon>
        <taxon>Dikarya</taxon>
        <taxon>Ascomycota</taxon>
        <taxon>Pezizomycotina</taxon>
        <taxon>Eurotiomycetes</taxon>
        <taxon>Chaetothyriomycetidae</taxon>
        <taxon>Chaetothyriales</taxon>
        <taxon>Herpotrichiellaceae</taxon>
        <taxon>Exophiala</taxon>
    </lineage>
</organism>
<dbReference type="Pfam" id="PF00106">
    <property type="entry name" value="adh_short"/>
    <property type="match status" value="2"/>
</dbReference>
<comment type="subcellular location">
    <subcellularLocation>
        <location evidence="1">Peroxisome</location>
    </subcellularLocation>
</comment>
<dbReference type="Pfam" id="PF01575">
    <property type="entry name" value="MaoC_dehydratas"/>
    <property type="match status" value="1"/>
</dbReference>
<evidence type="ECO:0000313" key="12">
    <source>
        <dbReference type="Proteomes" id="UP000288859"/>
    </source>
</evidence>
<comment type="caution">
    <text evidence="11">The sequence shown here is derived from an EMBL/GenBank/DDBJ whole genome shotgun (WGS) entry which is preliminary data.</text>
</comment>
<dbReference type="InterPro" id="IPR002539">
    <property type="entry name" value="MaoC-like_dom"/>
</dbReference>
<evidence type="ECO:0000259" key="10">
    <source>
        <dbReference type="SMART" id="SM00822"/>
    </source>
</evidence>
<evidence type="ECO:0000256" key="2">
    <source>
        <dbReference type="ARBA" id="ARBA00005005"/>
    </source>
</evidence>
<dbReference type="UniPathway" id="UPA00659"/>
<dbReference type="PANTHER" id="PTHR45024:SF2">
    <property type="entry name" value="SCP2 DOMAIN-CONTAINING PROTEIN"/>
    <property type="match status" value="1"/>
</dbReference>
<dbReference type="GO" id="GO:0005777">
    <property type="term" value="C:peroxisome"/>
    <property type="evidence" value="ECO:0007669"/>
    <property type="project" value="UniProtKB-SubCell"/>
</dbReference>
<dbReference type="Gene3D" id="3.10.129.10">
    <property type="entry name" value="Hotdog Thioesterase"/>
    <property type="match status" value="2"/>
</dbReference>
<gene>
    <name evidence="11" type="ORF">B0A52_01076</name>
</gene>
<evidence type="ECO:0000256" key="9">
    <source>
        <dbReference type="ARBA" id="ARBA00023239"/>
    </source>
</evidence>
<dbReference type="InterPro" id="IPR002347">
    <property type="entry name" value="SDR_fam"/>
</dbReference>
<keyword evidence="4" id="KW-0276">Fatty acid metabolism</keyword>
<dbReference type="GO" id="GO:0004300">
    <property type="term" value="F:enoyl-CoA hydratase activity"/>
    <property type="evidence" value="ECO:0007669"/>
    <property type="project" value="UniProtKB-ARBA"/>
</dbReference>
<evidence type="ECO:0000256" key="5">
    <source>
        <dbReference type="ARBA" id="ARBA00022857"/>
    </source>
</evidence>
<protein>
    <recommendedName>
        <fullName evidence="10">Ketoreductase domain-containing protein</fullName>
    </recommendedName>
</protein>